<reference evidence="4 5" key="1">
    <citation type="submission" date="2019-05" db="EMBL/GenBank/DDBJ databases">
        <title>Draft genome sequence of Actinomadura geliboluensis A8036.</title>
        <authorList>
            <person name="Saricaoglu S."/>
            <person name="Isik K."/>
        </authorList>
    </citation>
    <scope>NUCLEOTIDE SEQUENCE [LARGE SCALE GENOMIC DNA]</scope>
    <source>
        <strain evidence="4 5">A8036</strain>
    </source>
</reference>
<evidence type="ECO:0000313" key="5">
    <source>
        <dbReference type="Proteomes" id="UP000305238"/>
    </source>
</evidence>
<keyword evidence="5" id="KW-1185">Reference proteome</keyword>
<comment type="caution">
    <text evidence="4">The sequence shown here is derived from an EMBL/GenBank/DDBJ whole genome shotgun (WGS) entry which is preliminary data.</text>
</comment>
<evidence type="ECO:0000256" key="2">
    <source>
        <dbReference type="SAM" id="MobiDB-lite"/>
    </source>
</evidence>
<evidence type="ECO:0000256" key="1">
    <source>
        <dbReference type="ARBA" id="ARBA00022527"/>
    </source>
</evidence>
<feature type="domain" description="Histidine kinase/HSP90-like ATPase" evidence="3">
    <location>
        <begin position="42"/>
        <end position="165"/>
    </location>
</feature>
<dbReference type="EMBL" id="VCKZ01000073">
    <property type="protein sequence ID" value="TMR40010.1"/>
    <property type="molecule type" value="Genomic_DNA"/>
</dbReference>
<dbReference type="CDD" id="cd16936">
    <property type="entry name" value="HATPase_RsbW-like"/>
    <property type="match status" value="1"/>
</dbReference>
<keyword evidence="4" id="KW-0067">ATP-binding</keyword>
<keyword evidence="1" id="KW-0418">Kinase</keyword>
<proteinExistence type="predicted"/>
<accession>A0A5S4HJT5</accession>
<dbReference type="InterPro" id="IPR003594">
    <property type="entry name" value="HATPase_dom"/>
</dbReference>
<dbReference type="SUPFAM" id="SSF55874">
    <property type="entry name" value="ATPase domain of HSP90 chaperone/DNA topoisomerase II/histidine kinase"/>
    <property type="match status" value="1"/>
</dbReference>
<evidence type="ECO:0000313" key="4">
    <source>
        <dbReference type="EMBL" id="TMR40010.1"/>
    </source>
</evidence>
<dbReference type="Gene3D" id="3.30.565.10">
    <property type="entry name" value="Histidine kinase-like ATPase, C-terminal domain"/>
    <property type="match status" value="1"/>
</dbReference>
<dbReference type="InterPro" id="IPR036890">
    <property type="entry name" value="HATPase_C_sf"/>
</dbReference>
<dbReference type="Proteomes" id="UP000305238">
    <property type="component" value="Unassembled WGS sequence"/>
</dbReference>
<feature type="region of interest" description="Disordered" evidence="2">
    <location>
        <begin position="112"/>
        <end position="135"/>
    </location>
</feature>
<keyword evidence="4" id="KW-0547">Nucleotide-binding</keyword>
<dbReference type="GO" id="GO:0005524">
    <property type="term" value="F:ATP binding"/>
    <property type="evidence" value="ECO:0007669"/>
    <property type="project" value="UniProtKB-KW"/>
</dbReference>
<dbReference type="PANTHER" id="PTHR35526:SF3">
    <property type="entry name" value="ANTI-SIGMA-F FACTOR RSBW"/>
    <property type="match status" value="1"/>
</dbReference>
<keyword evidence="1" id="KW-0808">Transferase</keyword>
<keyword evidence="1" id="KW-0723">Serine/threonine-protein kinase</keyword>
<dbReference type="PANTHER" id="PTHR35526">
    <property type="entry name" value="ANTI-SIGMA-F FACTOR RSBW-RELATED"/>
    <property type="match status" value="1"/>
</dbReference>
<organism evidence="4 5">
    <name type="scientific">Actinomadura geliboluensis</name>
    <dbReference type="NCBI Taxonomy" id="882440"/>
    <lineage>
        <taxon>Bacteria</taxon>
        <taxon>Bacillati</taxon>
        <taxon>Actinomycetota</taxon>
        <taxon>Actinomycetes</taxon>
        <taxon>Streptosporangiales</taxon>
        <taxon>Thermomonosporaceae</taxon>
        <taxon>Actinomadura</taxon>
    </lineage>
</organism>
<sequence length="174" mass="19193">MEVVGEMIFGRARRRGGFDETDCSVRVERTAVGPWAMRRGFLAEPEVVQEGRLIVESQALQWGVAEETVQNAVLVASELLTNAVRATRHRPVSLRLALAEDGLRVEVWDTSPVHPKGTAPDLSMPETPVPDDAPDPGGWGLGIVEFLSEEHGVRAEFEGKTVWARLKTEFRPPV</sequence>
<protein>
    <submittedName>
        <fullName evidence="4">ATP-binding protein</fullName>
    </submittedName>
</protein>
<dbReference type="Pfam" id="PF13581">
    <property type="entry name" value="HATPase_c_2"/>
    <property type="match status" value="1"/>
</dbReference>
<evidence type="ECO:0000259" key="3">
    <source>
        <dbReference type="Pfam" id="PF13581"/>
    </source>
</evidence>
<gene>
    <name evidence="4" type="ORF">ETD96_12880</name>
</gene>
<dbReference type="OrthoDB" id="3472182at2"/>
<dbReference type="InterPro" id="IPR050267">
    <property type="entry name" value="Anti-sigma-factor_SerPK"/>
</dbReference>
<dbReference type="AlphaFoldDB" id="A0A5S4HJT5"/>
<name>A0A5S4HJT5_9ACTN</name>
<dbReference type="GO" id="GO:0004674">
    <property type="term" value="F:protein serine/threonine kinase activity"/>
    <property type="evidence" value="ECO:0007669"/>
    <property type="project" value="UniProtKB-KW"/>
</dbReference>